<protein>
    <submittedName>
        <fullName evidence="1">Uncharacterized protein</fullName>
    </submittedName>
</protein>
<dbReference type="Proteomes" id="UP001066276">
    <property type="component" value="Chromosome 3_2"/>
</dbReference>
<gene>
    <name evidence="1" type="ORF">NDU88_002786</name>
</gene>
<name>A0AAV7TMM2_PLEWA</name>
<sequence>MRTLPSPTAHHFESETVQQRKNMFTLFAAEQDNKRGCSHPRRNHCTTRVPKEISAMGRARTVPQPFLPAECFNRLLRQPFYSRPLSRGAAWPAAKPVQRLPGRAAARGGSRCRPLLLTPR</sequence>
<dbReference type="AlphaFoldDB" id="A0AAV7TMM2"/>
<evidence type="ECO:0000313" key="1">
    <source>
        <dbReference type="EMBL" id="KAJ1177531.1"/>
    </source>
</evidence>
<accession>A0AAV7TMM2</accession>
<comment type="caution">
    <text evidence="1">The sequence shown here is derived from an EMBL/GenBank/DDBJ whole genome shotgun (WGS) entry which is preliminary data.</text>
</comment>
<reference evidence="1" key="1">
    <citation type="journal article" date="2022" name="bioRxiv">
        <title>Sequencing and chromosome-scale assembly of the giantPleurodeles waltlgenome.</title>
        <authorList>
            <person name="Brown T."/>
            <person name="Elewa A."/>
            <person name="Iarovenko S."/>
            <person name="Subramanian E."/>
            <person name="Araus A.J."/>
            <person name="Petzold A."/>
            <person name="Susuki M."/>
            <person name="Suzuki K.-i.T."/>
            <person name="Hayashi T."/>
            <person name="Toyoda A."/>
            <person name="Oliveira C."/>
            <person name="Osipova E."/>
            <person name="Leigh N.D."/>
            <person name="Simon A."/>
            <person name="Yun M.H."/>
        </authorList>
    </citation>
    <scope>NUCLEOTIDE SEQUENCE</scope>
    <source>
        <strain evidence="1">20211129_DDA</strain>
        <tissue evidence="1">Liver</tissue>
    </source>
</reference>
<evidence type="ECO:0000313" key="2">
    <source>
        <dbReference type="Proteomes" id="UP001066276"/>
    </source>
</evidence>
<organism evidence="1 2">
    <name type="scientific">Pleurodeles waltl</name>
    <name type="common">Iberian ribbed newt</name>
    <dbReference type="NCBI Taxonomy" id="8319"/>
    <lineage>
        <taxon>Eukaryota</taxon>
        <taxon>Metazoa</taxon>
        <taxon>Chordata</taxon>
        <taxon>Craniata</taxon>
        <taxon>Vertebrata</taxon>
        <taxon>Euteleostomi</taxon>
        <taxon>Amphibia</taxon>
        <taxon>Batrachia</taxon>
        <taxon>Caudata</taxon>
        <taxon>Salamandroidea</taxon>
        <taxon>Salamandridae</taxon>
        <taxon>Pleurodelinae</taxon>
        <taxon>Pleurodeles</taxon>
    </lineage>
</organism>
<keyword evidence="2" id="KW-1185">Reference proteome</keyword>
<dbReference type="EMBL" id="JANPWB010000006">
    <property type="protein sequence ID" value="KAJ1177531.1"/>
    <property type="molecule type" value="Genomic_DNA"/>
</dbReference>
<proteinExistence type="predicted"/>